<dbReference type="Pfam" id="PF00201">
    <property type="entry name" value="UDPGT"/>
    <property type="match status" value="1"/>
</dbReference>
<dbReference type="GO" id="GO:0035251">
    <property type="term" value="F:UDP-glucosyltransferase activity"/>
    <property type="evidence" value="ECO:0007669"/>
    <property type="project" value="TreeGrafter"/>
</dbReference>
<evidence type="ECO:0000256" key="6">
    <source>
        <dbReference type="RuleBase" id="RU362057"/>
    </source>
</evidence>
<dbReference type="SUPFAM" id="SSF53756">
    <property type="entry name" value="UDP-Glycosyltransferase/glycogen phosphorylase"/>
    <property type="match status" value="1"/>
</dbReference>
<evidence type="ECO:0000313" key="8">
    <source>
        <dbReference type="RefSeq" id="XP_022935508.1"/>
    </source>
</evidence>
<proteinExistence type="inferred from homology"/>
<evidence type="ECO:0000256" key="5">
    <source>
        <dbReference type="RuleBase" id="RU003718"/>
    </source>
</evidence>
<dbReference type="PANTHER" id="PTHR48047:SF229">
    <property type="entry name" value="UDP-GLYCOSYLTRANSFERASE 73C3-RELATED"/>
    <property type="match status" value="1"/>
</dbReference>
<dbReference type="RefSeq" id="XP_022935508.1">
    <property type="nucleotide sequence ID" value="XM_023079740.1"/>
</dbReference>
<comment type="similarity">
    <text evidence="2 5">Belongs to the UDP-glycosyltransferase family.</text>
</comment>
<evidence type="ECO:0000256" key="2">
    <source>
        <dbReference type="ARBA" id="ARBA00009995"/>
    </source>
</evidence>
<dbReference type="EC" id="2.4.1.-" evidence="6"/>
<evidence type="ECO:0000256" key="3">
    <source>
        <dbReference type="ARBA" id="ARBA00022676"/>
    </source>
</evidence>
<accession>A0A6J1FAQ7</accession>
<dbReference type="PANTHER" id="PTHR48047">
    <property type="entry name" value="GLYCOSYLTRANSFERASE"/>
    <property type="match status" value="1"/>
</dbReference>
<organism evidence="7 8">
    <name type="scientific">Cucurbita moschata</name>
    <name type="common">Winter crookneck squash</name>
    <name type="synonym">Cucurbita pepo var. moschata</name>
    <dbReference type="NCBI Taxonomy" id="3662"/>
    <lineage>
        <taxon>Eukaryota</taxon>
        <taxon>Viridiplantae</taxon>
        <taxon>Streptophyta</taxon>
        <taxon>Embryophyta</taxon>
        <taxon>Tracheophyta</taxon>
        <taxon>Spermatophyta</taxon>
        <taxon>Magnoliopsida</taxon>
        <taxon>eudicotyledons</taxon>
        <taxon>Gunneridae</taxon>
        <taxon>Pentapetalae</taxon>
        <taxon>rosids</taxon>
        <taxon>fabids</taxon>
        <taxon>Cucurbitales</taxon>
        <taxon>Cucurbitaceae</taxon>
        <taxon>Cucurbiteae</taxon>
        <taxon>Cucurbita</taxon>
    </lineage>
</organism>
<evidence type="ECO:0000256" key="4">
    <source>
        <dbReference type="ARBA" id="ARBA00022679"/>
    </source>
</evidence>
<name>A0A6J1FAQ7_CUCMO</name>
<evidence type="ECO:0000256" key="1">
    <source>
        <dbReference type="ARBA" id="ARBA00004721"/>
    </source>
</evidence>
<dbReference type="KEGG" id="cmos:111442360"/>
<dbReference type="InterPro" id="IPR035595">
    <property type="entry name" value="UDP_glycos_trans_CS"/>
</dbReference>
<dbReference type="CDD" id="cd03784">
    <property type="entry name" value="GT1_Gtf-like"/>
    <property type="match status" value="1"/>
</dbReference>
<protein>
    <recommendedName>
        <fullName evidence="6">Glycosyltransferase</fullName>
        <ecNumber evidence="6">2.4.1.-</ecNumber>
    </recommendedName>
</protein>
<dbReference type="Proteomes" id="UP000504609">
    <property type="component" value="Unplaced"/>
</dbReference>
<keyword evidence="3 5" id="KW-0328">Glycosyltransferase</keyword>
<keyword evidence="7" id="KW-1185">Reference proteome</keyword>
<reference evidence="8" key="1">
    <citation type="submission" date="2025-08" db="UniProtKB">
        <authorList>
            <consortium name="RefSeq"/>
        </authorList>
    </citation>
    <scope>IDENTIFICATION</scope>
    <source>
        <tissue evidence="8">Young leaves</tissue>
    </source>
</reference>
<dbReference type="Gene3D" id="3.40.50.2000">
    <property type="entry name" value="Glycogen Phosphorylase B"/>
    <property type="match status" value="2"/>
</dbReference>
<dbReference type="InterPro" id="IPR002213">
    <property type="entry name" value="UDP_glucos_trans"/>
</dbReference>
<evidence type="ECO:0000313" key="7">
    <source>
        <dbReference type="Proteomes" id="UP000504609"/>
    </source>
</evidence>
<gene>
    <name evidence="8" type="primary">LOC111442360</name>
</gene>
<comment type="pathway">
    <text evidence="1">Secondary metabolite biosynthesis; terpenoid biosynthesis.</text>
</comment>
<dbReference type="FunFam" id="3.40.50.2000:FF:000047">
    <property type="entry name" value="Glycosyltransferase"/>
    <property type="match status" value="1"/>
</dbReference>
<dbReference type="GeneID" id="111442360"/>
<dbReference type="AlphaFoldDB" id="A0A6J1FAQ7"/>
<sequence>MATPHFLLFPFMAQGHMIPMVDLAKLLAHRGAIVTIVLTPNNAARNHSVLSRAIDSGLQIRVVQLEFPWKEGGLPEGCDNVDLLPSLTSMSTFFKAASLLYDPSEKLFLQLNPRPTSIISDSNLPWTIQLSQKFHVPRLVFYTLSAYFLLCLQCLMTDSALASSDSDSVIFSALPDPVQFHKSELPTTTDVDMAKFGVEMMLADAQSYGAVFNSFQEMEPKYVAEFRKTRESPEKVWCVGPVSLCNDHNLDKAERGNKASIDPHQCIKWLDGQQPTSVVYVSLGSTCNLVTAQLIELGLGLEASNKPFIWVIRKANLTEELLKWLEEYDLEGKTKGRSLVIRGWAPQVLILSHPSIGCFLTHCGWNSSTEGISAGVPMITWPLFMDQVFNYKLIVEVLKVGVGMGVETVMHWGEEEEIGVVVKRERVREAIEMVFDGEDREEMRQRSKKLAVMAKRAVEEGGSSHRDIKLLIEDIVAHGGGMRSD</sequence>
<dbReference type="PROSITE" id="PS00375">
    <property type="entry name" value="UDPGT"/>
    <property type="match status" value="1"/>
</dbReference>
<keyword evidence="4 5" id="KW-0808">Transferase</keyword>